<sequence>MSNELYPFILSDSKKEASDLEIFKEIAWDFRRDKPIIDENTKEYKIVEKDEALKAWIYKAIKIARYRYPIFTSDYGTELDELVGDKYTKGYTESEATRYIKEALSINPYIKNINKLDASFERDTLSLYLNIDTIYNEGVELSV</sequence>
<keyword evidence="2" id="KW-1185">Reference proteome</keyword>
<dbReference type="STRING" id="500633.CLOHIR_00380"/>
<evidence type="ECO:0000313" key="2">
    <source>
        <dbReference type="Proteomes" id="UP000003178"/>
    </source>
</evidence>
<name>B6FWY1_PEPHT</name>
<gene>
    <name evidence="1" type="ORF">CLOHIR_00380</name>
</gene>
<dbReference type="Proteomes" id="UP000003178">
    <property type="component" value="Unassembled WGS sequence"/>
</dbReference>
<dbReference type="HOGENOM" id="CLU_141574_2_1_9"/>
<accession>B6FWY1</accession>
<dbReference type="EMBL" id="ABWP01000011">
    <property type="protein sequence ID" value="EEA86042.1"/>
    <property type="molecule type" value="Genomic_DNA"/>
</dbReference>
<protein>
    <submittedName>
        <fullName evidence="1">Phage protein XkdS</fullName>
    </submittedName>
</protein>
<proteinExistence type="predicted"/>
<comment type="caution">
    <text evidence="1">The sequence shown here is derived from an EMBL/GenBank/DDBJ whole genome shotgun (WGS) entry which is preliminary data.</text>
</comment>
<dbReference type="AlphaFoldDB" id="B6FWY1"/>
<dbReference type="OrthoDB" id="89089at2"/>
<reference evidence="1 2" key="1">
    <citation type="submission" date="2008-09" db="EMBL/GenBank/DDBJ databases">
        <authorList>
            <person name="Fulton L."/>
            <person name="Clifton S."/>
            <person name="Fulton B."/>
            <person name="Xu J."/>
            <person name="Minx P."/>
            <person name="Pepin K.H."/>
            <person name="Johnson M."/>
            <person name="Thiruvilangam P."/>
            <person name="Bhonagiri V."/>
            <person name="Nash W.E."/>
            <person name="Mardis E.R."/>
            <person name="Wilson R.K."/>
        </authorList>
    </citation>
    <scope>NUCLEOTIDE SEQUENCE [LARGE SCALE GENOMIC DNA]</scope>
    <source>
        <strain evidence="1 2">DSM 13275</strain>
    </source>
</reference>
<reference evidence="1 2" key="2">
    <citation type="submission" date="2008-10" db="EMBL/GenBank/DDBJ databases">
        <title>Draft genome sequence of Clostridium hiranonis (DSM 13275).</title>
        <authorList>
            <person name="Sudarsanam P."/>
            <person name="Ley R."/>
            <person name="Guruge J."/>
            <person name="Turnbaugh P.J."/>
            <person name="Mahowald M."/>
            <person name="Liep D."/>
            <person name="Gordon J."/>
        </authorList>
    </citation>
    <scope>NUCLEOTIDE SEQUENCE [LARGE SCALE GENOMIC DNA]</scope>
    <source>
        <strain evidence="1 2">DSM 13275</strain>
    </source>
</reference>
<organism evidence="1 2">
    <name type="scientific">Peptacetobacter hiranonis (strain DSM 13275 / JCM 10541 / KCTC 15199 / TO-931)</name>
    <name type="common">Clostridium hiranonis</name>
    <dbReference type="NCBI Taxonomy" id="500633"/>
    <lineage>
        <taxon>Bacteria</taxon>
        <taxon>Bacillati</taxon>
        <taxon>Bacillota</taxon>
        <taxon>Clostridia</taxon>
        <taxon>Peptostreptococcales</taxon>
        <taxon>Peptostreptococcaceae</taxon>
        <taxon>Peptacetobacter</taxon>
    </lineage>
</organism>
<dbReference type="RefSeq" id="WP_006439302.1">
    <property type="nucleotide sequence ID" value="NZ_DS995355.1"/>
</dbReference>
<evidence type="ECO:0000313" key="1">
    <source>
        <dbReference type="EMBL" id="EEA86042.1"/>
    </source>
</evidence>
<dbReference type="InterPro" id="IPR020288">
    <property type="entry name" value="Sheath_initiator"/>
</dbReference>
<dbReference type="Pfam" id="PF10934">
    <property type="entry name" value="Sheath_initiator"/>
    <property type="match status" value="1"/>
</dbReference>